<dbReference type="PANTHER" id="PTHR43310:SF4">
    <property type="entry name" value="AFR304WP"/>
    <property type="match status" value="1"/>
</dbReference>
<dbReference type="InterPro" id="IPR036513">
    <property type="entry name" value="STAS_dom_sf"/>
</dbReference>
<proteinExistence type="predicted"/>
<dbReference type="PROSITE" id="PS50801">
    <property type="entry name" value="STAS"/>
    <property type="match status" value="1"/>
</dbReference>
<evidence type="ECO:0000256" key="4">
    <source>
        <dbReference type="ARBA" id="ARBA00022692"/>
    </source>
</evidence>
<reference evidence="12" key="1">
    <citation type="submission" date="2016-02" db="EMBL/GenBank/DDBJ databases">
        <title>Comparative genomics of biotechnologically important yeasts.</title>
        <authorList>
            <consortium name="DOE Joint Genome Institute"/>
            <person name="Riley R."/>
            <person name="Haridas S."/>
            <person name="Wolfe K.H."/>
            <person name="Lopes M.R."/>
            <person name="Hittinger C.T."/>
            <person name="Goker M."/>
            <person name="Salamov A."/>
            <person name="Wisecaver J."/>
            <person name="Long T.M."/>
            <person name="Aerts A.L."/>
            <person name="Barry K."/>
            <person name="Choi C."/>
            <person name="Clum A."/>
            <person name="Coughlan A.Y."/>
            <person name="Deshpande S."/>
            <person name="Douglass A.P."/>
            <person name="Hanson S.J."/>
            <person name="Klenk H.-P."/>
            <person name="Labutti K."/>
            <person name="Lapidus A."/>
            <person name="Lindquist E."/>
            <person name="Lipzen A."/>
            <person name="Meier-Kolthoff J.P."/>
            <person name="Ohm R.A."/>
            <person name="Otillar R.P."/>
            <person name="Pangilinan J."/>
            <person name="Peng Y."/>
            <person name="Rokas A."/>
            <person name="Rosa C.A."/>
            <person name="Scheuner C."/>
            <person name="Sibirny A.A."/>
            <person name="Slot J.C."/>
            <person name="Stielow J.B."/>
            <person name="Sun H."/>
            <person name="Kurtzman C.P."/>
            <person name="Blackwell M."/>
            <person name="Jeffries T.W."/>
            <person name="Grigoriev I.V."/>
        </authorList>
    </citation>
    <scope>NUCLEOTIDE SEQUENCE [LARGE SCALE GENOMIC DNA]</scope>
    <source>
        <strain evidence="12">NRRL Y-17796</strain>
    </source>
</reference>
<dbReference type="InterPro" id="IPR014710">
    <property type="entry name" value="RmlC-like_jellyroll"/>
</dbReference>
<dbReference type="Pfam" id="PF00027">
    <property type="entry name" value="cNMP_binding"/>
    <property type="match status" value="1"/>
</dbReference>
<dbReference type="EMBL" id="KV453842">
    <property type="protein sequence ID" value="ODV91164.1"/>
    <property type="molecule type" value="Genomic_DNA"/>
</dbReference>
<dbReference type="InterPro" id="IPR000595">
    <property type="entry name" value="cNMP-bd_dom"/>
</dbReference>
<feature type="transmembrane region" description="Helical" evidence="8">
    <location>
        <begin position="235"/>
        <end position="254"/>
    </location>
</feature>
<evidence type="ECO:0000259" key="9">
    <source>
        <dbReference type="PROSITE" id="PS50042"/>
    </source>
</evidence>
<keyword evidence="7 8" id="KW-0472">Membrane</keyword>
<feature type="transmembrane region" description="Helical" evidence="8">
    <location>
        <begin position="400"/>
        <end position="432"/>
    </location>
</feature>
<feature type="transmembrane region" description="Helical" evidence="8">
    <location>
        <begin position="307"/>
        <end position="328"/>
    </location>
</feature>
<dbReference type="FunFam" id="3.30.750.24:FF:000012">
    <property type="entry name" value="Sulfate transporter family protein"/>
    <property type="match status" value="1"/>
</dbReference>
<sequence>MQSVVLTSSVLLGLLLNILDGLSYGMILFPLGTDLFANLGPTGLSMFYVSCIVSQLVYSLGASAFKAGIGSEMIEVVPFFHAMAFSIVNRLGEEHEKEIIATTITAYAISAIITGMVFFSLGFARLGSLIGFFPRHILVGCIGGVGYFLVATGVEVSARLEGGLTYDWITLKNLFSSPEATLQWTIPLALTFVLIALEKKLHHPLIVPSFFIMVFAIFHLVIAVVPAWSLEGARANGWVFAVPGSVQEPWYAFYYLYDFKAVNWNAILDTIPAMLALTFFGILHVPINVPALAISIGEDNIDVDRELIAHGISNVLSGFCGSIQNYLVYTNSVLFIRSGANSRFAGVLLAIFTAGVMSLGSKVIELIPVMVVGSLIFLLGIELLQEALCDTYGRVSRFEYFTIVTIVLVMGGFDFVYGIIVGIILACISFVVQASSKSAVVAQYTGDELQSTVRRNPAQRKYLQTVGSQIYIMKLSGFLFFGTIVSFEKEVRQLIEGRTFWESAIRYLVVDLRTVNGIDFSAAEAFTRVQRLLQTKDVTLVICGLNPQSEISRSLTAVGLWSDASQTILAENLNSGLEFCENELLKVFYEHQHYIGQELRKLDTSKQPNSNTDSLKHFEDYSSSPRISQLQKAAKTVVNEDVSESVRTVGKLKEVQQPEPLLLRTYAEVTNAGEELWAKIAKYFEKEITQTGQLLYKAGEPAEALYILESGMLRVEYMYGGLGKVNECILPGTTCGEIPFFGRRPRSATVTVERGGVLWKLTTAGLRRLETDPEGKELCNELLKCSLGLAGDRFQLMMGYAVAASI</sequence>
<feature type="transmembrane region" description="Helical" evidence="8">
    <location>
        <begin position="136"/>
        <end position="160"/>
    </location>
</feature>
<dbReference type="Pfam" id="PF00916">
    <property type="entry name" value="Sulfate_transp"/>
    <property type="match status" value="1"/>
</dbReference>
<keyword evidence="4 8" id="KW-0812">Transmembrane</keyword>
<dbReference type="GO" id="GO:0015174">
    <property type="term" value="F:basic amino acid transmembrane transporter activity"/>
    <property type="evidence" value="ECO:0007669"/>
    <property type="project" value="EnsemblFungi"/>
</dbReference>
<dbReference type="PROSITE" id="PS50042">
    <property type="entry name" value="CNMP_BINDING_3"/>
    <property type="match status" value="1"/>
</dbReference>
<keyword evidence="6 8" id="KW-1133">Transmembrane helix</keyword>
<gene>
    <name evidence="11" type="ORF">CANCADRAFT_24013</name>
</gene>
<evidence type="ECO:0000256" key="8">
    <source>
        <dbReference type="SAM" id="Phobius"/>
    </source>
</evidence>
<dbReference type="CDD" id="cd00038">
    <property type="entry name" value="CAP_ED"/>
    <property type="match status" value="1"/>
</dbReference>
<evidence type="ECO:0000256" key="2">
    <source>
        <dbReference type="ARBA" id="ARBA00022448"/>
    </source>
</evidence>
<feature type="transmembrane region" description="Helical" evidence="8">
    <location>
        <begin position="340"/>
        <end position="360"/>
    </location>
</feature>
<feature type="domain" description="STAS" evidence="10">
    <location>
        <begin position="470"/>
        <end position="580"/>
    </location>
</feature>
<evidence type="ECO:0000256" key="7">
    <source>
        <dbReference type="ARBA" id="ARBA00023136"/>
    </source>
</evidence>
<dbReference type="Gene3D" id="3.30.750.24">
    <property type="entry name" value="STAS domain"/>
    <property type="match status" value="1"/>
</dbReference>
<dbReference type="SUPFAM" id="SSF52091">
    <property type="entry name" value="SpoIIaa-like"/>
    <property type="match status" value="1"/>
</dbReference>
<evidence type="ECO:0008006" key="13">
    <source>
        <dbReference type="Google" id="ProtNLM"/>
    </source>
</evidence>
<dbReference type="InterPro" id="IPR011547">
    <property type="entry name" value="SLC26A/SulP_dom"/>
</dbReference>
<name>A0A1E4THC5_9ASCO</name>
<dbReference type="Gene3D" id="2.60.120.10">
    <property type="entry name" value="Jelly Rolls"/>
    <property type="match status" value="1"/>
</dbReference>
<dbReference type="SUPFAM" id="SSF51206">
    <property type="entry name" value="cAMP-binding domain-like"/>
    <property type="match status" value="1"/>
</dbReference>
<dbReference type="GO" id="GO:0034490">
    <property type="term" value="P:basic amino acid transmembrane import into vacuole"/>
    <property type="evidence" value="ECO:0007669"/>
    <property type="project" value="EnsemblFungi"/>
</dbReference>
<dbReference type="OrthoDB" id="409725at2759"/>
<dbReference type="PANTHER" id="PTHR43310">
    <property type="entry name" value="SULFATE TRANSPORTER YBAR-RELATED"/>
    <property type="match status" value="1"/>
</dbReference>
<evidence type="ECO:0000256" key="3">
    <source>
        <dbReference type="ARBA" id="ARBA00022554"/>
    </source>
</evidence>
<evidence type="ECO:0000259" key="10">
    <source>
        <dbReference type="PROSITE" id="PS50801"/>
    </source>
</evidence>
<protein>
    <recommendedName>
        <fullName evidence="13">STAS domain-containing protein</fullName>
    </recommendedName>
</protein>
<comment type="subcellular location">
    <subcellularLocation>
        <location evidence="1">Vacuole membrane</location>
        <topology evidence="1">Multi-pass membrane protein</topology>
    </subcellularLocation>
</comment>
<dbReference type="InterPro" id="IPR052706">
    <property type="entry name" value="Membrane-Transporter-like"/>
</dbReference>
<keyword evidence="12" id="KW-1185">Reference proteome</keyword>
<accession>A0A1E4THC5</accession>
<organism evidence="11 12">
    <name type="scientific">Tortispora caseinolytica NRRL Y-17796</name>
    <dbReference type="NCBI Taxonomy" id="767744"/>
    <lineage>
        <taxon>Eukaryota</taxon>
        <taxon>Fungi</taxon>
        <taxon>Dikarya</taxon>
        <taxon>Ascomycota</taxon>
        <taxon>Saccharomycotina</taxon>
        <taxon>Trigonopsidomycetes</taxon>
        <taxon>Trigonopsidales</taxon>
        <taxon>Trigonopsidaceae</taxon>
        <taxon>Tortispora</taxon>
    </lineage>
</organism>
<evidence type="ECO:0000313" key="11">
    <source>
        <dbReference type="EMBL" id="ODV91164.1"/>
    </source>
</evidence>
<keyword evidence="3" id="KW-0926">Vacuole</keyword>
<feature type="transmembrane region" description="Helical" evidence="8">
    <location>
        <begin position="366"/>
        <end position="388"/>
    </location>
</feature>
<dbReference type="SMART" id="SM00100">
    <property type="entry name" value="cNMP"/>
    <property type="match status" value="1"/>
</dbReference>
<feature type="transmembrane region" description="Helical" evidence="8">
    <location>
        <begin position="266"/>
        <end position="287"/>
    </location>
</feature>
<feature type="transmembrane region" description="Helical" evidence="8">
    <location>
        <begin position="180"/>
        <end position="197"/>
    </location>
</feature>
<evidence type="ECO:0000256" key="5">
    <source>
        <dbReference type="ARBA" id="ARBA00022970"/>
    </source>
</evidence>
<dbReference type="AlphaFoldDB" id="A0A1E4THC5"/>
<dbReference type="GO" id="GO:0034618">
    <property type="term" value="F:arginine binding"/>
    <property type="evidence" value="ECO:0007669"/>
    <property type="project" value="EnsemblFungi"/>
</dbReference>
<feature type="transmembrane region" description="Helical" evidence="8">
    <location>
        <begin position="104"/>
        <end position="124"/>
    </location>
</feature>
<dbReference type="GO" id="GO:0000329">
    <property type="term" value="C:fungal-type vacuole membrane"/>
    <property type="evidence" value="ECO:0007669"/>
    <property type="project" value="EnsemblFungi"/>
</dbReference>
<keyword evidence="5" id="KW-0029">Amino-acid transport</keyword>
<dbReference type="Pfam" id="PF01740">
    <property type="entry name" value="STAS"/>
    <property type="match status" value="1"/>
</dbReference>
<keyword evidence="2" id="KW-0813">Transport</keyword>
<evidence type="ECO:0000256" key="1">
    <source>
        <dbReference type="ARBA" id="ARBA00004128"/>
    </source>
</evidence>
<dbReference type="Proteomes" id="UP000095023">
    <property type="component" value="Unassembled WGS sequence"/>
</dbReference>
<feature type="transmembrane region" description="Helical" evidence="8">
    <location>
        <begin position="209"/>
        <end position="229"/>
    </location>
</feature>
<dbReference type="InterPro" id="IPR002645">
    <property type="entry name" value="STAS_dom"/>
</dbReference>
<evidence type="ECO:0000313" key="12">
    <source>
        <dbReference type="Proteomes" id="UP000095023"/>
    </source>
</evidence>
<dbReference type="CDD" id="cd07042">
    <property type="entry name" value="STAS_SulP_like_sulfate_transporter"/>
    <property type="match status" value="1"/>
</dbReference>
<feature type="domain" description="Cyclic nucleotide-binding" evidence="9">
    <location>
        <begin position="668"/>
        <end position="769"/>
    </location>
</feature>
<feature type="transmembrane region" description="Helical" evidence="8">
    <location>
        <begin position="45"/>
        <end position="61"/>
    </location>
</feature>
<evidence type="ECO:0000256" key="6">
    <source>
        <dbReference type="ARBA" id="ARBA00022989"/>
    </source>
</evidence>
<dbReference type="InterPro" id="IPR018490">
    <property type="entry name" value="cNMP-bd_dom_sf"/>
</dbReference>